<organism evidence="2 3">
    <name type="scientific">Intestinirhabdus alba</name>
    <dbReference type="NCBI Taxonomy" id="2899544"/>
    <lineage>
        <taxon>Bacteria</taxon>
        <taxon>Pseudomonadati</taxon>
        <taxon>Pseudomonadota</taxon>
        <taxon>Gammaproteobacteria</taxon>
        <taxon>Enterobacterales</taxon>
        <taxon>Enterobacteriaceae</taxon>
        <taxon>Intestinirhabdus</taxon>
    </lineage>
</organism>
<dbReference type="AlphaFoldDB" id="A0A6L6IQX2"/>
<evidence type="ECO:0000313" key="3">
    <source>
        <dbReference type="Proteomes" id="UP000477739"/>
    </source>
</evidence>
<gene>
    <name evidence="2" type="ORF">GJV78_20785</name>
</gene>
<dbReference type="Proteomes" id="UP000477739">
    <property type="component" value="Unassembled WGS sequence"/>
</dbReference>
<comment type="caution">
    <text evidence="2">The sequence shown here is derived from an EMBL/GenBank/DDBJ whole genome shotgun (WGS) entry which is preliminary data.</text>
</comment>
<feature type="signal peptide" evidence="1">
    <location>
        <begin position="1"/>
        <end position="20"/>
    </location>
</feature>
<dbReference type="OrthoDB" id="7058601at2"/>
<accession>A0A6L6IQX2</accession>
<dbReference type="EMBL" id="WMJZ01000048">
    <property type="protein sequence ID" value="MTH48635.1"/>
    <property type="molecule type" value="Genomic_DNA"/>
</dbReference>
<sequence length="280" mass="31800">MNTKSTIAGLLLFFILPDSACSEEAGSDTFWLYDKTSTLNISGAQTPDNLAGKYVGVTIKTQGNKLIINDLNLKNGEICATEFVRLKQTPILYFHSQKTVDIYKALFKRENILFPDYINILTARFPEHTCPGPFSEIIETGTHLAINDEYYEVFFKKLSAAEYEIAEERLKENPARYCRVENPSLEFDGHEREVCSFTSSRLKEAYQKIKSFSPLVGRILKDNVPEKNLSYAIDEKTVSYRWKGDKKLQLSISSENQSLQYLFSEGATGTEVIITSDSQY</sequence>
<feature type="chain" id="PRO_5027102480" evidence="1">
    <location>
        <begin position="21"/>
        <end position="280"/>
    </location>
</feature>
<protein>
    <submittedName>
        <fullName evidence="2">Uncharacterized protein</fullName>
    </submittedName>
</protein>
<evidence type="ECO:0000256" key="1">
    <source>
        <dbReference type="SAM" id="SignalP"/>
    </source>
</evidence>
<name>A0A6L6IQX2_9ENTR</name>
<keyword evidence="1" id="KW-0732">Signal</keyword>
<dbReference type="RefSeq" id="WP_155110048.1">
    <property type="nucleotide sequence ID" value="NZ_WMJZ01000048.1"/>
</dbReference>
<proteinExistence type="predicted"/>
<keyword evidence="3" id="KW-1185">Reference proteome</keyword>
<reference evidence="2 3" key="1">
    <citation type="submission" date="2019-11" db="EMBL/GenBank/DDBJ databases">
        <title>Escherichia alba sp. nov. isolated from the gut of plastic-eating superworms Zophobas atratus.</title>
        <authorList>
            <person name="Yang Y."/>
        </authorList>
    </citation>
    <scope>NUCLEOTIDE SEQUENCE [LARGE SCALE GENOMIC DNA]</scope>
    <source>
        <strain evidence="3">BIT-B35</strain>
    </source>
</reference>
<evidence type="ECO:0000313" key="2">
    <source>
        <dbReference type="EMBL" id="MTH48635.1"/>
    </source>
</evidence>